<evidence type="ECO:0000259" key="2">
    <source>
        <dbReference type="Pfam" id="PF01266"/>
    </source>
</evidence>
<dbReference type="EMBL" id="BMPO01000004">
    <property type="protein sequence ID" value="GGJ93764.1"/>
    <property type="molecule type" value="Genomic_DNA"/>
</dbReference>
<feature type="domain" description="FAD dependent oxidoreductase" evidence="2">
    <location>
        <begin position="37"/>
        <end position="395"/>
    </location>
</feature>
<dbReference type="GO" id="GO:0005737">
    <property type="term" value="C:cytoplasm"/>
    <property type="evidence" value="ECO:0007669"/>
    <property type="project" value="TreeGrafter"/>
</dbReference>
<dbReference type="PANTHER" id="PTHR13847:SF281">
    <property type="entry name" value="FAD DEPENDENT OXIDOREDUCTASE DOMAIN-CONTAINING PROTEIN"/>
    <property type="match status" value="1"/>
</dbReference>
<protein>
    <recommendedName>
        <fullName evidence="2">FAD dependent oxidoreductase domain-containing protein</fullName>
    </recommendedName>
</protein>
<keyword evidence="4" id="KW-1185">Reference proteome</keyword>
<dbReference type="RefSeq" id="WP_188983053.1">
    <property type="nucleotide sequence ID" value="NZ_BMPO01000004.1"/>
</dbReference>
<dbReference type="InterPro" id="IPR006076">
    <property type="entry name" value="FAD-dep_OxRdtase"/>
</dbReference>
<evidence type="ECO:0000256" key="1">
    <source>
        <dbReference type="ARBA" id="ARBA00023002"/>
    </source>
</evidence>
<dbReference type="GO" id="GO:0016491">
    <property type="term" value="F:oxidoreductase activity"/>
    <property type="evidence" value="ECO:0007669"/>
    <property type="project" value="UniProtKB-KW"/>
</dbReference>
<proteinExistence type="predicted"/>
<dbReference type="PANTHER" id="PTHR13847">
    <property type="entry name" value="SARCOSINE DEHYDROGENASE-RELATED"/>
    <property type="match status" value="1"/>
</dbReference>
<dbReference type="Gene3D" id="3.50.50.60">
    <property type="entry name" value="FAD/NAD(P)-binding domain"/>
    <property type="match status" value="1"/>
</dbReference>
<evidence type="ECO:0000313" key="4">
    <source>
        <dbReference type="Proteomes" id="UP000635983"/>
    </source>
</evidence>
<evidence type="ECO:0000313" key="3">
    <source>
        <dbReference type="EMBL" id="GGJ93764.1"/>
    </source>
</evidence>
<dbReference type="Proteomes" id="UP000635983">
    <property type="component" value="Unassembled WGS sequence"/>
</dbReference>
<dbReference type="InterPro" id="IPR036188">
    <property type="entry name" value="FAD/NAD-bd_sf"/>
</dbReference>
<comment type="caution">
    <text evidence="3">The sequence shown here is derived from an EMBL/GenBank/DDBJ whole genome shotgun (WGS) entry which is preliminary data.</text>
</comment>
<organism evidence="3 4">
    <name type="scientific">Pseudomonas matsuisoli</name>
    <dbReference type="NCBI Taxonomy" id="1515666"/>
    <lineage>
        <taxon>Bacteria</taxon>
        <taxon>Pseudomonadati</taxon>
        <taxon>Pseudomonadota</taxon>
        <taxon>Gammaproteobacteria</taxon>
        <taxon>Pseudomonadales</taxon>
        <taxon>Pseudomonadaceae</taxon>
        <taxon>Pseudomonas</taxon>
    </lineage>
</organism>
<sequence>MQLRSSFLPQDDGRCGWYGLLPPPTPGISVSGQINADWVVLGAGLAGMAAARRLAELLPNASIALVEARRAGFGAGGRNSGFMVDLPHDLNSHSYTSDKDADRRIIRLSRGGIDYMREIVTRERIECDWREQGKIHGAANGQGTRALEAFSRGLSDLDEPHRMLDAAAMKAVTGTDFYKAGLHAPGCVLVQPAALCRGLAGSLPKNVTLYEDSPVSQIHVGQPHRLVTANGTVTAPRLVLATNAYASAFGELGFKGRLLPVYTYGSLTRQLTAEELTRLGGEGSWGLIPADPLGTTVRRLASGRICIRNSFTYNPDVAATSRMLERAKRAHQKSFDVRFPMLPGVDFEYTWGGALCLSRNSGSAFGEIAPGVYSAVCCNGLGLTRSTIAGKLIAEYALGMDSELLRIMLEQPKPCRNPPEPLLGIGLRSSIAWKEWTAGIEL</sequence>
<dbReference type="Pfam" id="PF01266">
    <property type="entry name" value="DAO"/>
    <property type="match status" value="1"/>
</dbReference>
<dbReference type="AlphaFoldDB" id="A0A917UXZ1"/>
<name>A0A917UXZ1_9PSED</name>
<reference evidence="3" key="2">
    <citation type="submission" date="2020-09" db="EMBL/GenBank/DDBJ databases">
        <authorList>
            <person name="Sun Q."/>
            <person name="Ohkuma M."/>
        </authorList>
    </citation>
    <scope>NUCLEOTIDE SEQUENCE</scope>
    <source>
        <strain evidence="3">JCM 30078</strain>
    </source>
</reference>
<dbReference type="Gene3D" id="3.30.9.10">
    <property type="entry name" value="D-Amino Acid Oxidase, subunit A, domain 2"/>
    <property type="match status" value="1"/>
</dbReference>
<dbReference type="SUPFAM" id="SSF51905">
    <property type="entry name" value="FAD/NAD(P)-binding domain"/>
    <property type="match status" value="1"/>
</dbReference>
<keyword evidence="1" id="KW-0560">Oxidoreductase</keyword>
<gene>
    <name evidence="3" type="ORF">GCM10009304_19710</name>
</gene>
<reference evidence="3" key="1">
    <citation type="journal article" date="2014" name="Int. J. Syst. Evol. Microbiol.">
        <title>Complete genome sequence of Corynebacterium casei LMG S-19264T (=DSM 44701T), isolated from a smear-ripened cheese.</title>
        <authorList>
            <consortium name="US DOE Joint Genome Institute (JGI-PGF)"/>
            <person name="Walter F."/>
            <person name="Albersmeier A."/>
            <person name="Kalinowski J."/>
            <person name="Ruckert C."/>
        </authorList>
    </citation>
    <scope>NUCLEOTIDE SEQUENCE</scope>
    <source>
        <strain evidence="3">JCM 30078</strain>
    </source>
</reference>
<accession>A0A917UXZ1</accession>